<feature type="compositionally biased region" description="Basic and acidic residues" evidence="12">
    <location>
        <begin position="299"/>
        <end position="315"/>
    </location>
</feature>
<comment type="caution">
    <text evidence="13">The sequence shown here is derived from an EMBL/GenBank/DDBJ whole genome shotgun (WGS) entry which is preliminary data.</text>
</comment>
<keyword evidence="7" id="KW-0072">Autophagy</keyword>
<dbReference type="GO" id="GO:0006869">
    <property type="term" value="P:lipid transport"/>
    <property type="evidence" value="ECO:0007669"/>
    <property type="project" value="UniProtKB-KW"/>
</dbReference>
<keyword evidence="5" id="KW-0813">Transport</keyword>
<keyword evidence="14" id="KW-1185">Reference proteome</keyword>
<reference evidence="13" key="1">
    <citation type="submission" date="2019-08" db="EMBL/GenBank/DDBJ databases">
        <title>The genome of the North American firefly Photinus pyralis.</title>
        <authorList>
            <consortium name="Photinus pyralis genome working group"/>
            <person name="Fallon T.R."/>
            <person name="Sander Lower S.E."/>
            <person name="Weng J.-K."/>
        </authorList>
    </citation>
    <scope>NUCLEOTIDE SEQUENCE</scope>
    <source>
        <strain evidence="13">TRF0915ILg1</strain>
        <tissue evidence="13">Whole body</tissue>
    </source>
</reference>
<evidence type="ECO:0000256" key="6">
    <source>
        <dbReference type="ARBA" id="ARBA00022824"/>
    </source>
</evidence>
<evidence type="ECO:0000256" key="8">
    <source>
        <dbReference type="ARBA" id="ARBA00023055"/>
    </source>
</evidence>
<dbReference type="GO" id="GO:0043495">
    <property type="term" value="F:protein-membrane adaptor activity"/>
    <property type="evidence" value="ECO:0007669"/>
    <property type="project" value="TreeGrafter"/>
</dbReference>
<dbReference type="GO" id="GO:0000422">
    <property type="term" value="P:autophagy of mitochondrion"/>
    <property type="evidence" value="ECO:0007669"/>
    <property type="project" value="TreeGrafter"/>
</dbReference>
<dbReference type="GO" id="GO:0032266">
    <property type="term" value="F:phosphatidylinositol-3-phosphate binding"/>
    <property type="evidence" value="ECO:0007669"/>
    <property type="project" value="TreeGrafter"/>
</dbReference>
<dbReference type="EMBL" id="VTPC01091203">
    <property type="protein sequence ID" value="KAF2879241.1"/>
    <property type="molecule type" value="Genomic_DNA"/>
</dbReference>
<comment type="catalytic activity">
    <reaction evidence="11">
        <text>a 1,2-diacyl-sn-glycero-3-phosphoethanolamine(in) = a 1,2-diacyl-sn-glycero-3-phosphoethanolamine(out)</text>
        <dbReference type="Rhea" id="RHEA:38895"/>
        <dbReference type="ChEBI" id="CHEBI:64612"/>
    </reaction>
</comment>
<gene>
    <name evidence="13" type="ORF">ILUMI_26928</name>
</gene>
<dbReference type="OrthoDB" id="18982at2759"/>
<comment type="similarity">
    <text evidence="3">Belongs to the ATG2 family.</text>
</comment>
<comment type="catalytic activity">
    <reaction evidence="10">
        <text>a 1,2-diacyl-sn-glycero-3-phospho-L-serine(in) = a 1,2-diacyl-sn-glycero-3-phospho-L-serine(out)</text>
        <dbReference type="Rhea" id="RHEA:38663"/>
        <dbReference type="ChEBI" id="CHEBI:57262"/>
    </reaction>
</comment>
<feature type="compositionally biased region" description="Polar residues" evidence="12">
    <location>
        <begin position="1731"/>
        <end position="1743"/>
    </location>
</feature>
<dbReference type="PANTHER" id="PTHR13190">
    <property type="entry name" value="AUTOPHAGY-RELATED 2, ISOFORM A"/>
    <property type="match status" value="1"/>
</dbReference>
<evidence type="ECO:0000256" key="3">
    <source>
        <dbReference type="ARBA" id="ARBA00009714"/>
    </source>
</evidence>
<organism evidence="13 14">
    <name type="scientific">Ignelater luminosus</name>
    <name type="common">Cucubano</name>
    <name type="synonym">Pyrophorus luminosus</name>
    <dbReference type="NCBI Taxonomy" id="2038154"/>
    <lineage>
        <taxon>Eukaryota</taxon>
        <taxon>Metazoa</taxon>
        <taxon>Ecdysozoa</taxon>
        <taxon>Arthropoda</taxon>
        <taxon>Hexapoda</taxon>
        <taxon>Insecta</taxon>
        <taxon>Pterygota</taxon>
        <taxon>Neoptera</taxon>
        <taxon>Endopterygota</taxon>
        <taxon>Coleoptera</taxon>
        <taxon>Polyphaga</taxon>
        <taxon>Elateriformia</taxon>
        <taxon>Elateroidea</taxon>
        <taxon>Elateridae</taxon>
        <taxon>Agrypninae</taxon>
        <taxon>Pyrophorini</taxon>
        <taxon>Ignelater</taxon>
    </lineage>
</organism>
<evidence type="ECO:0000256" key="5">
    <source>
        <dbReference type="ARBA" id="ARBA00022448"/>
    </source>
</evidence>
<keyword evidence="6" id="KW-0256">Endoplasmic reticulum</keyword>
<dbReference type="PANTHER" id="PTHR13190:SF1">
    <property type="entry name" value="AUTOPHAGY-RELATED 2, ISOFORM A"/>
    <property type="match status" value="1"/>
</dbReference>
<evidence type="ECO:0000256" key="9">
    <source>
        <dbReference type="ARBA" id="ARBA00023136"/>
    </source>
</evidence>
<feature type="region of interest" description="Disordered" evidence="12">
    <location>
        <begin position="295"/>
        <end position="315"/>
    </location>
</feature>
<dbReference type="GO" id="GO:0061908">
    <property type="term" value="C:phagophore"/>
    <property type="evidence" value="ECO:0007669"/>
    <property type="project" value="TreeGrafter"/>
</dbReference>
<evidence type="ECO:0000256" key="10">
    <source>
        <dbReference type="ARBA" id="ARBA00024479"/>
    </source>
</evidence>
<evidence type="ECO:0000256" key="11">
    <source>
        <dbReference type="ARBA" id="ARBA00024615"/>
    </source>
</evidence>
<evidence type="ECO:0000256" key="4">
    <source>
        <dbReference type="ARBA" id="ARBA00018070"/>
    </source>
</evidence>
<keyword evidence="9" id="KW-0472">Membrane</keyword>
<comment type="subcellular location">
    <subcellularLocation>
        <location evidence="1">Endoplasmic reticulum membrane</location>
        <topology evidence="1">Peripheral membrane protein</topology>
    </subcellularLocation>
    <subcellularLocation>
        <location evidence="2">Preautophagosomal structure membrane</location>
        <topology evidence="2">Peripheral membrane protein</topology>
    </subcellularLocation>
</comment>
<evidence type="ECO:0000256" key="7">
    <source>
        <dbReference type="ARBA" id="ARBA00023006"/>
    </source>
</evidence>
<evidence type="ECO:0000256" key="12">
    <source>
        <dbReference type="SAM" id="MobiDB-lite"/>
    </source>
</evidence>
<name>A0A8K0FY74_IGNLU</name>
<sequence>MPWYNVNFNLAENIKTRACVYLLERYLGEYFEEKLTLDQLSLDLYNGTGTVKDIILDVQALNELAEKQNWPLEFVDGYLEELFVSIPWASLLKDSSFIEVRGLKLTLQPKQRSEHATSMFESMWSSMTNSMQLAEECVKRDPSSSADTTQPLEVIERVAQTIDSILSRVKVKFINTIVQIEHVPKDSSTGVALLINMPHIEYMDAAGNDPPTGEAADPTNNEQKKAFVVHSFTVKNFYFEGVTLSTVEFPSKARTFSRSVMTQSNITSTQEKEDSLVTMFEKDITGAFSEAPYDLSENEETKVTNEDTSRRSSTVDDERHVIQFGRLIGKQHITISLKQSEQVKAAKVSIQFELGSVILFLSPRQVCLLLELANGLARPDTEDTSNVISGQGYVEKLMTDSDYQRIEQELQQSLHPLSTFQAPGLQGVRGWSTAALDESDSDENFLPLRATNITSDAMCDSTLSRVSSSMESSLTTSMASSLTEQTIKTKKRGLNIDNMDSTAEISHFNIKVASLAVVILHEDILTLSADQEQTIIPSSVRQMQNTADRFFSNLGLFGNKDFDCAKAQFEKACSLNHLRLLAAPLHIEINEKTTATYFAISGSLTVAKLELLECLSNGKGEAVEYIELLCFNDSSRNSKSGPLSSKPSLKLALKYIEKYAKTVTSRSSSVPKTEFEITLEPCMVEIDITIVDRICALLNPQPVCVINKPMTNMWGVPSTPALISTQSQSCIDLKILSSSLDIKLRFPIPDFRPPHSMQRNPWWKRHVRPDYIIMKLTNVNASTSWYANQPCQKYQLECSTGDVYYVEADTTVLLPIAKVTTHGCKDKPRLVLQIYPIKKPDVEFDQRPDSDSEGINHSMYGIFGGHYPKRIGPFSAKRIVHESDTPHNKPQQDDVEEMVIPGDKQEMAAFIEQTTQRTRIHLQVFLPDVSMQLISKHIYELLYNRINNDLLLWEPSAPKPKSQVILENVFPTLNIPCTSDTQETFSMCRSGIKYDSDSDTDDDEIDSENNSGVYYSTYDRMKQSHKQRQAKTAEAKGQSYMVLDINIGHGLLCMHVPVRDVSTNVIPGQHGEFLFNVEDVNIFSVTGYQGDDNLGFVCVQAHNAQLYHCDMISTPSQSPPLKEIGTAIGRHLQSTIYKSEPGIEVGGLDRTGGREMVSVAVQIQSSHETHHVKTVKVALGISKATLRHRMCQEPNSWISQLIYFFNVLDYPIPGYHAKDVLTELHLHMWNCAIDYRPLYLPLRSVVTLGNFTVSSHLSAQANTSTLRFIAEDCFLFLSEKSPAKSGVPSSTPVELKRDYINVVELGLFELSIRTNDKNAGINPHFDLRASNNIVHIRTCADSGRALMNLIIYIAECNDLELAEVASGTGSNFSSPRHKPENELVNVEPQDICTLSKSQHQHVNDLIGEAMKESITVGEEAMDEPSSGAKLFFFPDESFPLQDQPSKPLPQVTQELGDITYLSHKSSDTDDEFCFVGDETGLGIFPKNGLPEIRWLTEDPLRIIDNHFSVPAGRTDLLKPPKNFPSPVTRYTLLEMSVVWHMYGGHDFKSSDETQKQKKTVNFSDTCIHHGGVGFSNTRSGEVIFTNLEKKKKKQNLTWQARGGENRDHDVLMELQFNKVQLQHEIYPENTSQASRQVLLINEVEIRDRLASSEINKFLYQYTSQARPKQSHAHMVEIKALHIRPDPKLKTQECAVKISLTPLRLNIDQDSLLFLISFVTELSGHSTKTDDTTPNQPSRHSTPTHQPPIMTVNIENQQEVTEQAHKMVDENLLILLEESKDIEESSEVTNTPSSSSEDSPPVYFRNLIFSPEVHIRLDYHGKRVDMTHGPLPGLLMGLAQLNCSELKLKRLSYRHGLLGVDKLINYCVQEWLKDIKKNQLPSLLGGVGPMHSLVQLFQGVRDLFWLPIEQYQKDGRIIRGLQRGANSFTTSTAMAALELTSRLIHLLQVTAETAYDMVSPGPSVKKRAKMKGRKRRFTQPQDIREGMANAYMLVKEGIGETATNIVRVASHEHEQKGYSGAVGGVLRQIPSTVVKPILLATEAGNHIIDGVHNQLVPDARREANQKWRNNDDG</sequence>
<feature type="region of interest" description="Disordered" evidence="12">
    <location>
        <begin position="1724"/>
        <end position="1747"/>
    </location>
</feature>
<dbReference type="InterPro" id="IPR026849">
    <property type="entry name" value="ATG2"/>
</dbReference>
<proteinExistence type="inferred from homology"/>
<protein>
    <recommendedName>
        <fullName evidence="4">Autophagy-related protein 2</fullName>
    </recommendedName>
</protein>
<dbReference type="GO" id="GO:0061723">
    <property type="term" value="P:glycophagy"/>
    <property type="evidence" value="ECO:0007669"/>
    <property type="project" value="TreeGrafter"/>
</dbReference>
<dbReference type="GO" id="GO:0034727">
    <property type="term" value="P:piecemeal microautophagy of the nucleus"/>
    <property type="evidence" value="ECO:0007669"/>
    <property type="project" value="TreeGrafter"/>
</dbReference>
<dbReference type="Pfam" id="PF13329">
    <property type="entry name" value="ATG2_CAD"/>
    <property type="match status" value="2"/>
</dbReference>
<evidence type="ECO:0000313" key="14">
    <source>
        <dbReference type="Proteomes" id="UP000801492"/>
    </source>
</evidence>
<dbReference type="Proteomes" id="UP000801492">
    <property type="component" value="Unassembled WGS sequence"/>
</dbReference>
<dbReference type="GO" id="GO:0005789">
    <property type="term" value="C:endoplasmic reticulum membrane"/>
    <property type="evidence" value="ECO:0007669"/>
    <property type="project" value="UniProtKB-SubCell"/>
</dbReference>
<evidence type="ECO:0000313" key="13">
    <source>
        <dbReference type="EMBL" id="KAF2879241.1"/>
    </source>
</evidence>
<evidence type="ECO:0000256" key="2">
    <source>
        <dbReference type="ARBA" id="ARBA00004623"/>
    </source>
</evidence>
<dbReference type="GO" id="GO:0000045">
    <property type="term" value="P:autophagosome assembly"/>
    <property type="evidence" value="ECO:0007669"/>
    <property type="project" value="TreeGrafter"/>
</dbReference>
<dbReference type="GO" id="GO:0061709">
    <property type="term" value="P:reticulophagy"/>
    <property type="evidence" value="ECO:0007669"/>
    <property type="project" value="TreeGrafter"/>
</dbReference>
<dbReference type="GO" id="GO:0034045">
    <property type="term" value="C:phagophore assembly site membrane"/>
    <property type="evidence" value="ECO:0007669"/>
    <property type="project" value="UniProtKB-SubCell"/>
</dbReference>
<accession>A0A8K0FY74</accession>
<evidence type="ECO:0000256" key="1">
    <source>
        <dbReference type="ARBA" id="ARBA00004406"/>
    </source>
</evidence>
<keyword evidence="8" id="KW-0445">Lipid transport</keyword>